<keyword evidence="3" id="KW-1185">Reference proteome</keyword>
<dbReference type="GO" id="GO:0003824">
    <property type="term" value="F:catalytic activity"/>
    <property type="evidence" value="ECO:0007669"/>
    <property type="project" value="UniProtKB-ARBA"/>
</dbReference>
<dbReference type="PANTHER" id="PTHR37946">
    <property type="entry name" value="SLL1969 PROTEIN"/>
    <property type="match status" value="1"/>
</dbReference>
<name>A0A101JBI5_9ACTN</name>
<gene>
    <name evidence="2" type="ORF">ADL12_38830</name>
</gene>
<feature type="domain" description="AB hydrolase-1" evidence="1">
    <location>
        <begin position="10"/>
        <end position="145"/>
    </location>
</feature>
<evidence type="ECO:0000313" key="2">
    <source>
        <dbReference type="EMBL" id="KUL23732.1"/>
    </source>
</evidence>
<evidence type="ECO:0000313" key="3">
    <source>
        <dbReference type="Proteomes" id="UP000053923"/>
    </source>
</evidence>
<dbReference type="Pfam" id="PF12697">
    <property type="entry name" value="Abhydrolase_6"/>
    <property type="match status" value="1"/>
</dbReference>
<accession>A0A101JBI5</accession>
<comment type="caution">
    <text evidence="2">The sequence shown here is derived from an EMBL/GenBank/DDBJ whole genome shotgun (WGS) entry which is preliminary data.</text>
</comment>
<dbReference type="RefSeq" id="WP_062711967.1">
    <property type="nucleotide sequence ID" value="NZ_LLZG01000384.1"/>
</dbReference>
<dbReference type="SUPFAM" id="SSF53474">
    <property type="entry name" value="alpha/beta-Hydrolases"/>
    <property type="match status" value="1"/>
</dbReference>
<protein>
    <recommendedName>
        <fullName evidence="1">AB hydrolase-1 domain-containing protein</fullName>
    </recommendedName>
</protein>
<dbReference type="AlphaFoldDB" id="A0A101JBI5"/>
<proteinExistence type="predicted"/>
<dbReference type="Gene3D" id="3.40.50.1820">
    <property type="entry name" value="alpha/beta hydrolase"/>
    <property type="match status" value="1"/>
</dbReference>
<evidence type="ECO:0000259" key="1">
    <source>
        <dbReference type="Pfam" id="PF12697"/>
    </source>
</evidence>
<organism evidence="2 3">
    <name type="scientific">Streptomyces regalis</name>
    <dbReference type="NCBI Taxonomy" id="68262"/>
    <lineage>
        <taxon>Bacteria</taxon>
        <taxon>Bacillati</taxon>
        <taxon>Actinomycetota</taxon>
        <taxon>Actinomycetes</taxon>
        <taxon>Kitasatosporales</taxon>
        <taxon>Streptomycetaceae</taxon>
        <taxon>Streptomyces</taxon>
    </lineage>
</organism>
<dbReference type="PANTHER" id="PTHR37946:SF1">
    <property type="entry name" value="SLL1969 PROTEIN"/>
    <property type="match status" value="1"/>
</dbReference>
<dbReference type="InterPro" id="IPR000073">
    <property type="entry name" value="AB_hydrolase_1"/>
</dbReference>
<dbReference type="Proteomes" id="UP000053923">
    <property type="component" value="Unassembled WGS sequence"/>
</dbReference>
<dbReference type="EMBL" id="LLZG01000384">
    <property type="protein sequence ID" value="KUL23732.1"/>
    <property type="molecule type" value="Genomic_DNA"/>
</dbReference>
<dbReference type="OrthoDB" id="127785at2"/>
<sequence length="502" mass="55062">MESQTERVGVVLIHGFISSSAVWSDFERLIDGDADLGFVSALPFDYASPKLRLNPLRRIPDVDDIADSLQGYLSVEAAEYERLVLVSHSQGGLVVQRYLARMLGRGRGLDLARIKGIVMFACPNDGSELLLSVRRPWSSRNPQLRGLQPLSSDVKDAQSRVISQIVHATELTPSSCPIPIAVYAGESDDIVRRPSAQSTFPDAGVIPGDHFTIVMPDSPAHRSYTTLKHRLLGFNHAADLTQPQLADAAHQIGTAVKEAFEQLNAARPPESGGSPSVSDVALQVEQLLDSLGLGEHEKAERRVNRLFLPLRRDQQRAVVEAMLGVATTTDDHTTQLLTCSLIEAASRLDPMLIEIEDVERLALSADFSLRSSAAVVMWQWAQAIPGRVPIPLLCRLSQPSTEDWYVHAAARAGAKQLLLHRAATRAVFDRMAASRDHDDRDYAAADLLDVAKVEPRAVPADLARKLSRDEEKSVAARAAELLRVLEGVRKADRANYYGRFGM</sequence>
<reference evidence="3" key="1">
    <citation type="submission" date="2015-10" db="EMBL/GenBank/DDBJ databases">
        <authorList>
            <person name="Ju K.-S."/>
            <person name="Doroghazi J.R."/>
            <person name="Metcalf W.W."/>
        </authorList>
    </citation>
    <scope>NUCLEOTIDE SEQUENCE [LARGE SCALE GENOMIC DNA]</scope>
    <source>
        <strain evidence="3">NRRL 3151</strain>
    </source>
</reference>
<dbReference type="InterPro" id="IPR029058">
    <property type="entry name" value="AB_hydrolase_fold"/>
</dbReference>